<comment type="caution">
    <text evidence="1">The sequence shown here is derived from an EMBL/GenBank/DDBJ whole genome shotgun (WGS) entry which is preliminary data.</text>
</comment>
<sequence>MPGVGLHGSVRTNDLGYYRITLAEAHDAVDLTICGSSVLIDKSEWKNNVSIKKDVDDCDNNH</sequence>
<dbReference type="RefSeq" id="WP_353898208.1">
    <property type="nucleotide sequence ID" value="NZ_JBEVCJ010000139.1"/>
</dbReference>
<organism evidence="1 2">
    <name type="scientific">Aliikangiella maris</name>
    <dbReference type="NCBI Taxonomy" id="3162458"/>
    <lineage>
        <taxon>Bacteria</taxon>
        <taxon>Pseudomonadati</taxon>
        <taxon>Pseudomonadota</taxon>
        <taxon>Gammaproteobacteria</taxon>
        <taxon>Oceanospirillales</taxon>
        <taxon>Pleioneaceae</taxon>
        <taxon>Aliikangiella</taxon>
    </lineage>
</organism>
<keyword evidence="2" id="KW-1185">Reference proteome</keyword>
<dbReference type="Proteomes" id="UP001548189">
    <property type="component" value="Unassembled WGS sequence"/>
</dbReference>
<reference evidence="1 2" key="1">
    <citation type="submission" date="2024-06" db="EMBL/GenBank/DDBJ databases">
        <authorList>
            <person name="Li F."/>
        </authorList>
    </citation>
    <scope>NUCLEOTIDE SEQUENCE [LARGE SCALE GENOMIC DNA]</scope>
    <source>
        <strain evidence="1 2">GXAS 311</strain>
    </source>
</reference>
<gene>
    <name evidence="1" type="ORF">ABVT43_21020</name>
</gene>
<protein>
    <submittedName>
        <fullName evidence="1">Uncharacterized protein</fullName>
    </submittedName>
</protein>
<dbReference type="EMBL" id="JBEVCJ010000139">
    <property type="protein sequence ID" value="MET1257627.1"/>
    <property type="molecule type" value="Genomic_DNA"/>
</dbReference>
<name>A0ABV2C0C9_9GAMM</name>
<accession>A0ABV2C0C9</accession>
<evidence type="ECO:0000313" key="1">
    <source>
        <dbReference type="EMBL" id="MET1257627.1"/>
    </source>
</evidence>
<evidence type="ECO:0000313" key="2">
    <source>
        <dbReference type="Proteomes" id="UP001548189"/>
    </source>
</evidence>
<proteinExistence type="predicted"/>